<feature type="short sequence motif" description="DGA/G" evidence="4">
    <location>
        <begin position="181"/>
        <end position="183"/>
    </location>
</feature>
<feature type="short sequence motif" description="GXSXG" evidence="4">
    <location>
        <begin position="36"/>
        <end position="40"/>
    </location>
</feature>
<sequence length="315" mass="35243">MKTALVLGGGGARGIAHIGVLKFLEEVGFVPDIICGTSIGAIIGARYAQVPSWKVVWEDVNCALESETFEKASSEFMEENDKKNPFQEFMSIISKGIAYSKAIATTSLVSEKSYLKALQEFIPYDTLIEETRIPFAAVATDLLTGKEVILTKGPIIKAVAASASIPGIFPPIKWGNYLLTDGGWVDVLPALAAYILGADFIIGVWVSKSLDLLEEMKNAFDIVYRADDIARFYLNWLRRNECDAIIEPDVGHYTWNQFNEKDEIFKKGYDAAKSTWPEISKCLKKARFLTPLRKRKKKKIFRNKMKIFSVEIASY</sequence>
<gene>
    <name evidence="6" type="ORF">TST_0411</name>
</gene>
<keyword evidence="3 4" id="KW-0443">Lipid metabolism</keyword>
<keyword evidence="2 4" id="KW-0442">Lipid degradation</keyword>
<feature type="short sequence motif" description="GXGXXG" evidence="4">
    <location>
        <begin position="9"/>
        <end position="14"/>
    </location>
</feature>
<dbReference type="EMBL" id="AP013035">
    <property type="protein sequence ID" value="BAT71219.1"/>
    <property type="molecule type" value="Genomic_DNA"/>
</dbReference>
<dbReference type="InterPro" id="IPR002641">
    <property type="entry name" value="PNPLA_dom"/>
</dbReference>
<keyword evidence="1 4" id="KW-0378">Hydrolase</keyword>
<dbReference type="Pfam" id="PF01734">
    <property type="entry name" value="Patatin"/>
    <property type="match status" value="1"/>
</dbReference>
<feature type="active site" description="Proton acceptor" evidence="4">
    <location>
        <position position="181"/>
    </location>
</feature>
<evidence type="ECO:0000313" key="7">
    <source>
        <dbReference type="Proteomes" id="UP000063234"/>
    </source>
</evidence>
<dbReference type="STRING" id="1298851.TST_0411"/>
<dbReference type="SUPFAM" id="SSF52151">
    <property type="entry name" value="FabD/lysophospholipase-like"/>
    <property type="match status" value="1"/>
</dbReference>
<feature type="domain" description="PNPLA" evidence="5">
    <location>
        <begin position="5"/>
        <end position="194"/>
    </location>
</feature>
<dbReference type="PANTHER" id="PTHR14226">
    <property type="entry name" value="NEUROPATHY TARGET ESTERASE/SWISS CHEESE D.MELANOGASTER"/>
    <property type="match status" value="1"/>
</dbReference>
<accession>A0A0S3QSA5</accession>
<dbReference type="RefSeq" id="WP_068549139.1">
    <property type="nucleotide sequence ID" value="NZ_AP013035.1"/>
</dbReference>
<dbReference type="GO" id="GO:0016787">
    <property type="term" value="F:hydrolase activity"/>
    <property type="evidence" value="ECO:0007669"/>
    <property type="project" value="UniProtKB-UniRule"/>
</dbReference>
<evidence type="ECO:0000259" key="5">
    <source>
        <dbReference type="PROSITE" id="PS51635"/>
    </source>
</evidence>
<evidence type="ECO:0000256" key="2">
    <source>
        <dbReference type="ARBA" id="ARBA00022963"/>
    </source>
</evidence>
<reference evidence="7" key="1">
    <citation type="journal article" date="2018" name="Science">
        <title>A primordial and reversible TCA cycle in a facultatively chemolithoautotrophic thermophile.</title>
        <authorList>
            <person name="Nunoura T."/>
            <person name="Chikaraishi Y."/>
            <person name="Izaki R."/>
            <person name="Suwa T."/>
            <person name="Sato T."/>
            <person name="Harada T."/>
            <person name="Mori K."/>
            <person name="Kato Y."/>
            <person name="Miyazaki M."/>
            <person name="Shimamura S."/>
            <person name="Yanagawa K."/>
            <person name="Shuto A."/>
            <person name="Ohkouchi N."/>
            <person name="Fujita N."/>
            <person name="Takaki Y."/>
            <person name="Atomi H."/>
            <person name="Takai K."/>
        </authorList>
    </citation>
    <scope>NUCLEOTIDE SEQUENCE [LARGE SCALE GENOMIC DNA]</scope>
    <source>
        <strain evidence="7">DSM 17441 / JCM 13301 / NBRC 103674 / ABI70S6</strain>
    </source>
</reference>
<dbReference type="InterPro" id="IPR050301">
    <property type="entry name" value="NTE"/>
</dbReference>
<feature type="active site" description="Nucleophile" evidence="4">
    <location>
        <position position="38"/>
    </location>
</feature>
<protein>
    <submittedName>
        <fullName evidence="6">NTE family protein</fullName>
    </submittedName>
</protein>
<dbReference type="PROSITE" id="PS51635">
    <property type="entry name" value="PNPLA"/>
    <property type="match status" value="1"/>
</dbReference>
<evidence type="ECO:0000256" key="3">
    <source>
        <dbReference type="ARBA" id="ARBA00023098"/>
    </source>
</evidence>
<dbReference type="OrthoDB" id="9770965at2"/>
<dbReference type="GO" id="GO:0016042">
    <property type="term" value="P:lipid catabolic process"/>
    <property type="evidence" value="ECO:0007669"/>
    <property type="project" value="UniProtKB-UniRule"/>
</dbReference>
<dbReference type="Gene3D" id="3.40.1090.10">
    <property type="entry name" value="Cytosolic phospholipase A2 catalytic domain"/>
    <property type="match status" value="1"/>
</dbReference>
<dbReference type="AlphaFoldDB" id="A0A0S3QSA5"/>
<dbReference type="InterPro" id="IPR016035">
    <property type="entry name" value="Acyl_Trfase/lysoPLipase"/>
</dbReference>
<dbReference type="CDD" id="cd07205">
    <property type="entry name" value="Pat_PNPLA6_PNPLA7_NTE1_like"/>
    <property type="match status" value="1"/>
</dbReference>
<dbReference type="PANTHER" id="PTHR14226:SF29">
    <property type="entry name" value="NEUROPATHY TARGET ESTERASE SWS"/>
    <property type="match status" value="1"/>
</dbReference>
<dbReference type="KEGG" id="ttk:TST_0411"/>
<evidence type="ECO:0000256" key="4">
    <source>
        <dbReference type="PROSITE-ProRule" id="PRU01161"/>
    </source>
</evidence>
<keyword evidence="7" id="KW-1185">Reference proteome</keyword>
<name>A0A0S3QSA5_THET7</name>
<evidence type="ECO:0000256" key="1">
    <source>
        <dbReference type="ARBA" id="ARBA00022801"/>
    </source>
</evidence>
<dbReference type="Proteomes" id="UP000063234">
    <property type="component" value="Chromosome"/>
</dbReference>
<proteinExistence type="predicted"/>
<evidence type="ECO:0000313" key="6">
    <source>
        <dbReference type="EMBL" id="BAT71219.1"/>
    </source>
</evidence>
<organism evidence="6 7">
    <name type="scientific">Thermosulfidibacter takaii (strain DSM 17441 / JCM 13301 / NBRC 103674 / ABI70S6)</name>
    <dbReference type="NCBI Taxonomy" id="1298851"/>
    <lineage>
        <taxon>Bacteria</taxon>
        <taxon>Pseudomonadati</taxon>
        <taxon>Thermosulfidibacterota</taxon>
        <taxon>Thermosulfidibacteria</taxon>
        <taxon>Thermosulfidibacterales</taxon>
        <taxon>Thermosulfidibacteraceae</taxon>
    </lineage>
</organism>